<reference evidence="2" key="1">
    <citation type="journal article" date="2020" name="Mol. Plant Microbe">
        <title>Rhizobial microsymbionts of the narrowly endemic Oxytropis species growing in Kamchatka are characterized by significant genetic diversity and possess a set of genes that are associated with T3SS and T6SS secretion systems and can affect the development of symbiosis.</title>
        <authorList>
            <person name="Safronova V."/>
            <person name="Guro P."/>
            <person name="Sazanova A."/>
            <person name="Kuznetsova I."/>
            <person name="Belimov A."/>
            <person name="Yakubov V."/>
            <person name="Chirak E."/>
            <person name="Afonin A."/>
            <person name="Gogolev Y."/>
            <person name="Andronov E."/>
            <person name="Tikhonovich I."/>
        </authorList>
    </citation>
    <scope>NUCLEOTIDE SEQUENCE [LARGE SCALE GENOMIC DNA]</scope>
    <source>
        <strain evidence="2">RCAM0610</strain>
    </source>
</reference>
<proteinExistence type="predicted"/>
<evidence type="ECO:0000313" key="1">
    <source>
        <dbReference type="EMBL" id="QND42290.1"/>
    </source>
</evidence>
<protein>
    <submittedName>
        <fullName evidence="1">Uncharacterized protein</fullName>
    </submittedName>
</protein>
<organism evidence="1 2">
    <name type="scientific">Rhizobium leguminosarum bv. viciae</name>
    <dbReference type="NCBI Taxonomy" id="387"/>
    <lineage>
        <taxon>Bacteria</taxon>
        <taxon>Pseudomonadati</taxon>
        <taxon>Pseudomonadota</taxon>
        <taxon>Alphaproteobacteria</taxon>
        <taxon>Hyphomicrobiales</taxon>
        <taxon>Rhizobiaceae</taxon>
        <taxon>Rhizobium/Agrobacterium group</taxon>
        <taxon>Rhizobium</taxon>
    </lineage>
</organism>
<name>A0A7G6RJ58_RHILV</name>
<dbReference type="Proteomes" id="UP000515518">
    <property type="component" value="Chromosome"/>
</dbReference>
<gene>
    <name evidence="1" type="ORF">HB770_10475</name>
</gene>
<evidence type="ECO:0000313" key="2">
    <source>
        <dbReference type="Proteomes" id="UP000515518"/>
    </source>
</evidence>
<sequence length="119" mass="12845">MQSAFGGARDLIEELELSIGAAPVSSLAQPAKAPQWSAASIRLPLANFHAPKRDEPVVLPEPVAETVAAPVAEAPSADLPVVEPQPVIEPCGDRRCYRAFRGIRIRFTVAWLPRRARSP</sequence>
<dbReference type="AlphaFoldDB" id="A0A7G6RJ58"/>
<dbReference type="EMBL" id="CP050549">
    <property type="protein sequence ID" value="QND42290.1"/>
    <property type="molecule type" value="Genomic_DNA"/>
</dbReference>
<accession>A0A7G6RJ58</accession>